<comment type="similarity">
    <text evidence="1">Belongs to the STXBP/unc-18/SEC1 family.</text>
</comment>
<dbReference type="PANTHER" id="PTHR11679">
    <property type="entry name" value="VESICLE PROTEIN SORTING-ASSOCIATED"/>
    <property type="match status" value="1"/>
</dbReference>
<dbReference type="GeneID" id="20814337"/>
<dbReference type="GO" id="GO:0016192">
    <property type="term" value="P:vesicle-mediated transport"/>
    <property type="evidence" value="ECO:0007669"/>
    <property type="project" value="InterPro"/>
</dbReference>
<dbReference type="RefSeq" id="XP_009837805.1">
    <property type="nucleotide sequence ID" value="XM_009839503.1"/>
</dbReference>
<dbReference type="InterPro" id="IPR043154">
    <property type="entry name" value="Sec-1-like_dom1"/>
</dbReference>
<gene>
    <name evidence="2" type="ORF">H257_12341</name>
</gene>
<dbReference type="STRING" id="112090.W4FYP7"/>
<dbReference type="Gene3D" id="3.40.50.1910">
    <property type="match status" value="2"/>
</dbReference>
<protein>
    <submittedName>
        <fullName evidence="2">Uncharacterized protein</fullName>
    </submittedName>
</protein>
<name>W4FYP7_APHAT</name>
<dbReference type="SUPFAM" id="SSF56815">
    <property type="entry name" value="Sec1/munc18-like (SM) proteins"/>
    <property type="match status" value="1"/>
</dbReference>
<reference evidence="2" key="1">
    <citation type="submission" date="2013-12" db="EMBL/GenBank/DDBJ databases">
        <title>The Genome Sequence of Aphanomyces astaci APO3.</title>
        <authorList>
            <consortium name="The Broad Institute Genomics Platform"/>
            <person name="Russ C."/>
            <person name="Tyler B."/>
            <person name="van West P."/>
            <person name="Dieguez-Uribeondo J."/>
            <person name="Young S.K."/>
            <person name="Zeng Q."/>
            <person name="Gargeya S."/>
            <person name="Fitzgerald M."/>
            <person name="Abouelleil A."/>
            <person name="Alvarado L."/>
            <person name="Chapman S.B."/>
            <person name="Gainer-Dewar J."/>
            <person name="Goldberg J."/>
            <person name="Griggs A."/>
            <person name="Gujja S."/>
            <person name="Hansen M."/>
            <person name="Howarth C."/>
            <person name="Imamovic A."/>
            <person name="Ireland A."/>
            <person name="Larimer J."/>
            <person name="McCowan C."/>
            <person name="Murphy C."/>
            <person name="Pearson M."/>
            <person name="Poon T.W."/>
            <person name="Priest M."/>
            <person name="Roberts A."/>
            <person name="Saif S."/>
            <person name="Shea T."/>
            <person name="Sykes S."/>
            <person name="Wortman J."/>
            <person name="Nusbaum C."/>
            <person name="Birren B."/>
        </authorList>
    </citation>
    <scope>NUCLEOTIDE SEQUENCE [LARGE SCALE GENOMIC DNA]</scope>
    <source>
        <strain evidence="2">APO3</strain>
    </source>
</reference>
<accession>W4FYP7</accession>
<sequence length="613" mass="66522">MVDDMNHACSLEKSSFSLNLVREAATDALRRVLGSLDLGDIELFVEPRLLSLFHHATSLSGEDLTVLRVREIHSLASPSAPPMPTSTVVYIVRPQTTHVQLVAQHLLQQLRGASSSSSVVLYTGTWNALCADVLSRAGVDKQVAVHPFQLGFIPTDNDMLTLAHDTLLRDCYIQNNKTTLTELGHALHVLQQTTGDIPTVHYKGELAKAVWKSLSEFNAASPPPSSRPKKLRIDHMIILDRKLDYIAPLSTPLTHEALLAELLGLQNGTVTVDATANAGTVAPTSVTISDKEGVVWSLNGDDRIFQDIRNKHIQAIGPYLHSTSAVFAEERKHMELLLHAESTTVKQLDELGTTLNQHMDKAAVLSQHIALAELVQTTTKSKSFKSQWQLEKSILERQPHLGDIEALVWQHAPVYTVLRLLCLHSLANQGLPKPAYMHLKTQCLHLYGFEYLHVFENLEAMGVLATPTTSPPGGGNASAPSNPLVAWNLTGHFDCDPCNPDDPSYVAGGYCPLTVKLVQAALSPEGWTPLAARLNMLPGPSAVLAAAAKPKKTKKVLVVIVGGISPIEITALRFVGQKIKMSFLIASDTVASGKAFLGQAMEPIANGLLTTNK</sequence>
<dbReference type="Gene3D" id="1.25.40.850">
    <property type="match status" value="1"/>
</dbReference>
<dbReference type="AlphaFoldDB" id="W4FYP7"/>
<dbReference type="OrthoDB" id="10262287at2759"/>
<evidence type="ECO:0000256" key="1">
    <source>
        <dbReference type="ARBA" id="ARBA00009884"/>
    </source>
</evidence>
<proteinExistence type="inferred from homology"/>
<dbReference type="InterPro" id="IPR036045">
    <property type="entry name" value="Sec1-like_sf"/>
</dbReference>
<dbReference type="InterPro" id="IPR001619">
    <property type="entry name" value="Sec1-like"/>
</dbReference>
<dbReference type="InterPro" id="IPR043155">
    <property type="entry name" value="VPS33_dom3b"/>
</dbReference>
<dbReference type="VEuPathDB" id="FungiDB:H257_12341"/>
<dbReference type="Gene3D" id="3.90.830.10">
    <property type="entry name" value="Syntaxin Binding Protein 1, Chain A, domain 2"/>
    <property type="match status" value="1"/>
</dbReference>
<dbReference type="Pfam" id="PF00995">
    <property type="entry name" value="Sec1"/>
    <property type="match status" value="1"/>
</dbReference>
<dbReference type="EMBL" id="KI913153">
    <property type="protein sequence ID" value="ETV72577.1"/>
    <property type="molecule type" value="Genomic_DNA"/>
</dbReference>
<evidence type="ECO:0000313" key="2">
    <source>
        <dbReference type="EMBL" id="ETV72577.1"/>
    </source>
</evidence>
<organism evidence="2">
    <name type="scientific">Aphanomyces astaci</name>
    <name type="common">Crayfish plague agent</name>
    <dbReference type="NCBI Taxonomy" id="112090"/>
    <lineage>
        <taxon>Eukaryota</taxon>
        <taxon>Sar</taxon>
        <taxon>Stramenopiles</taxon>
        <taxon>Oomycota</taxon>
        <taxon>Saprolegniomycetes</taxon>
        <taxon>Saprolegniales</taxon>
        <taxon>Verrucalvaceae</taxon>
        <taxon>Aphanomyces</taxon>
    </lineage>
</organism>
<dbReference type="InterPro" id="IPR043127">
    <property type="entry name" value="Sec-1-like_dom3a"/>
</dbReference>
<dbReference type="Gene3D" id="3.40.50.2060">
    <property type="match status" value="1"/>
</dbReference>
<dbReference type="InterPro" id="IPR027482">
    <property type="entry name" value="Sec1-like_dom2"/>
</dbReference>